<dbReference type="GO" id="GO:0016787">
    <property type="term" value="F:hydrolase activity"/>
    <property type="evidence" value="ECO:0007669"/>
    <property type="project" value="UniProtKB-KW"/>
</dbReference>
<organism evidence="4 5">
    <name type="scientific">Synechococcus phage S-SKS1</name>
    <dbReference type="NCBI Taxonomy" id="754042"/>
    <lineage>
        <taxon>Viruses</taxon>
        <taxon>Duplodnaviria</taxon>
        <taxon>Heunggongvirae</taxon>
        <taxon>Uroviricota</taxon>
        <taxon>Caudoviricetes</taxon>
        <taxon>Llyrvirus</taxon>
        <taxon>Llyrvirus SSKS1</taxon>
    </lineage>
</organism>
<evidence type="ECO:0000259" key="3">
    <source>
        <dbReference type="PROSITE" id="PS51199"/>
    </source>
</evidence>
<feature type="compositionally biased region" description="Basic and acidic residues" evidence="2">
    <location>
        <begin position="454"/>
        <end position="468"/>
    </location>
</feature>
<reference evidence="4 5" key="1">
    <citation type="submission" date="2010-10" db="EMBL/GenBank/DDBJ databases">
        <title>The Genome Sequence of Synechococcus phage S-SKS1.</title>
        <authorList>
            <consortium name="The Broad Institute Genome Sequencing Platform"/>
            <person name="Henn M.R."/>
            <person name="Clokie M."/>
            <person name="Levin J."/>
            <person name="Malboeuf C."/>
            <person name="Casali M."/>
            <person name="Russ C."/>
            <person name="Lennon N."/>
            <person name="Chapman S.B."/>
            <person name="Erlich R."/>
            <person name="Young S.K."/>
            <person name="Yandava C."/>
            <person name="Zeng Q."/>
            <person name="Alvarado L."/>
            <person name="Anderson S."/>
            <person name="Berlin A."/>
            <person name="Chen Z."/>
            <person name="Freedman E."/>
            <person name="Gellesch M."/>
            <person name="Goldberg J."/>
            <person name="Green L."/>
            <person name="Griggs A."/>
            <person name="Gujja S."/>
            <person name="Heilman E.R."/>
            <person name="Heiman D."/>
            <person name="Hollinger A."/>
            <person name="Howarth C."/>
            <person name="Larson L."/>
            <person name="Mehta T."/>
            <person name="Pearson M."/>
            <person name="Roberts A."/>
            <person name="Ryan E."/>
            <person name="Saif S."/>
            <person name="Shea T."/>
            <person name="Shenoy N."/>
            <person name="Sisk P."/>
            <person name="Stolte C."/>
            <person name="Sykes S."/>
            <person name="White J."/>
            <person name="Haas B."/>
            <person name="Nusbaum C."/>
            <person name="Birren B."/>
        </authorList>
    </citation>
    <scope>NUCLEOTIDE SEQUENCE [LARGE SCALE GENOMIC DNA]</scope>
</reference>
<feature type="binding site" evidence="1">
    <location>
        <begin position="203"/>
        <end position="210"/>
    </location>
    <ligand>
        <name>ATP</name>
        <dbReference type="ChEBI" id="CHEBI:30616"/>
    </ligand>
</feature>
<dbReference type="InterPro" id="IPR027417">
    <property type="entry name" value="P-loop_NTPase"/>
</dbReference>
<dbReference type="PANTHER" id="PTHR30153">
    <property type="entry name" value="REPLICATIVE DNA HELICASE DNAB"/>
    <property type="match status" value="1"/>
</dbReference>
<dbReference type="InterPro" id="IPR007694">
    <property type="entry name" value="DNA_helicase_DnaB-like_C"/>
</dbReference>
<gene>
    <name evidence="4" type="ORF">SWZG_00102</name>
</gene>
<dbReference type="GO" id="GO:0003677">
    <property type="term" value="F:DNA binding"/>
    <property type="evidence" value="ECO:0007669"/>
    <property type="project" value="UniProtKB-KW"/>
</dbReference>
<evidence type="ECO:0000256" key="2">
    <source>
        <dbReference type="SAM" id="MobiDB-lite"/>
    </source>
</evidence>
<dbReference type="GO" id="GO:0005524">
    <property type="term" value="F:ATP binding"/>
    <property type="evidence" value="ECO:0007669"/>
    <property type="project" value="UniProtKB-UniRule"/>
</dbReference>
<keyword evidence="1" id="KW-0067">ATP-binding</keyword>
<dbReference type="HAMAP" id="MF_04155">
    <property type="entry name" value="Helic_T4"/>
    <property type="match status" value="1"/>
</dbReference>
<dbReference type="SUPFAM" id="SSF52540">
    <property type="entry name" value="P-loop containing nucleoside triphosphate hydrolases"/>
    <property type="match status" value="1"/>
</dbReference>
<dbReference type="GO" id="GO:0003678">
    <property type="term" value="F:DNA helicase activity"/>
    <property type="evidence" value="ECO:0007669"/>
    <property type="project" value="UniProtKB-UniRule"/>
</dbReference>
<dbReference type="Proteomes" id="UP000201252">
    <property type="component" value="Segment"/>
</dbReference>
<keyword evidence="1 4" id="KW-0347">Helicase</keyword>
<comment type="similarity">
    <text evidence="1">Belongs to the helicase family. DnaB subfamily.</text>
</comment>
<name>M4QRW5_9CAUD</name>
<keyword evidence="1" id="KW-0547">Nucleotide-binding</keyword>
<evidence type="ECO:0000313" key="5">
    <source>
        <dbReference type="Proteomes" id="UP000201252"/>
    </source>
</evidence>
<comment type="subunit">
    <text evidence="1">Homohexamer. The homohexamer is a trimer of asymmetric dimers. Interacts with the DNA primase; this interaction forms the active primosome complex, which is composed of 6 helicase and 1 primase subunits and expresses full helicase and primase activities. Interacts (via C-terminus) with the helicase assembly factor; this interaction brings about the rapid assembly of the helicase onto ssDNA. Part of the replicase complex that includes the DNA polymerase, the polymerase clamp, the clamp loader complex, the single-stranded DNA binding protein, the primase, the DnaB-like replicative helicase and the helicase assembly factor.</text>
</comment>
<dbReference type="PROSITE" id="PS51199">
    <property type="entry name" value="SF4_HELICASE"/>
    <property type="match status" value="1"/>
</dbReference>
<dbReference type="EC" id="3.6.4.-" evidence="1"/>
<dbReference type="Gene3D" id="3.40.50.300">
    <property type="entry name" value="P-loop containing nucleotide triphosphate hydrolases"/>
    <property type="match status" value="1"/>
</dbReference>
<keyword evidence="1" id="KW-0238">DNA-binding</keyword>
<keyword evidence="1" id="KW-0378">Hydrolase</keyword>
<dbReference type="GeneID" id="15011013"/>
<evidence type="ECO:0000256" key="1">
    <source>
        <dbReference type="HAMAP-Rule" id="MF_04155"/>
    </source>
</evidence>
<dbReference type="OrthoDB" id="2035at10239"/>
<sequence length="468" mass="53092">MMLPRRKFSLMERIETTILRNLICNENYSRKVIPFIEPTYFEQRGEKVIFEEITQFIVKYGSAITAEALNIEVENRTDLNESEIKETRDICNSFTDLPVDNEWLLDTTEKWCRDRAIYLALMESIHIADGNDEKKSRDAIPSILSDALAVSFDNNIGHDYLENYQERYEYYHRKEEKVSFDLEYLNKITSGGISNKTLTIALAGTGVGKSLFMCHVASSVLLQGKNVLYITMEMAEEKIAERIDANLLDVAIQNIVDLPKSTFENKVTKLAAKTQGTLIIKEYPTASAHSGHFKALLSELALKKSFRPDIIFIDYLNICASSRYKSGMSVNSYSYIKSIAEELRGLAGEAEVPIVSATQTTRSGFGSSDVDLTDTSESFGLPATADLMFALISTEELEQIGQIMVKQLKNRYNDTVVNKRFVIGIDRSKMRLYDCEQSAQDNILDSGQEEEYNNEDRPKKSFEGFKFS</sequence>
<feature type="region of interest" description="Disordered" evidence="2">
    <location>
        <begin position="443"/>
        <end position="468"/>
    </location>
</feature>
<protein>
    <recommendedName>
        <fullName evidence="1">DnaB-like replicative helicase</fullName>
        <ecNumber evidence="1">3.6.4.-</ecNumber>
    </recommendedName>
</protein>
<proteinExistence type="inferred from homology"/>
<dbReference type="PANTHER" id="PTHR30153:SF2">
    <property type="entry name" value="REPLICATIVE DNA HELICASE"/>
    <property type="match status" value="1"/>
</dbReference>
<keyword evidence="1" id="KW-1194">Viral DNA replication</keyword>
<dbReference type="RefSeq" id="YP_007674465.1">
    <property type="nucleotide sequence ID" value="NC_020851.1"/>
</dbReference>
<evidence type="ECO:0000313" key="4">
    <source>
        <dbReference type="EMBL" id="AGH31613.1"/>
    </source>
</evidence>
<dbReference type="EMBL" id="HQ633071">
    <property type="protein sequence ID" value="AGH31613.1"/>
    <property type="molecule type" value="Genomic_DNA"/>
</dbReference>
<feature type="domain" description="SF4 helicase" evidence="3">
    <location>
        <begin position="171"/>
        <end position="439"/>
    </location>
</feature>
<keyword evidence="1" id="KW-0235">DNA replication</keyword>
<dbReference type="KEGG" id="vg:15011013"/>
<comment type="function">
    <text evidence="1">ATP-dependent DNA helicase essential for viral DNA replication and recombination. The helicase moves 5' -&gt; 3' on the lagging strand template, unwinding the DNA duplex ahead of the leading strand polymerase at the replication fork and generating ssDNA for both leading and lagging strand synthesis. Interaction with the primase allows the primase to initiate lagging strand synthesis and fully activates the helicase. Loaded by the helicase assembly factor on replication forks that begin at discrete replication origin sequences, as well as on forks that are created during recombination.</text>
</comment>
<accession>M4QRW5</accession>
<dbReference type="InterPro" id="IPR046393">
    <property type="entry name" value="Helic_T4"/>
</dbReference>
<dbReference type="Pfam" id="PF03796">
    <property type="entry name" value="DnaB_C"/>
    <property type="match status" value="1"/>
</dbReference>
<dbReference type="GO" id="GO:0039686">
    <property type="term" value="P:bidirectional double-stranded viral DNA replication"/>
    <property type="evidence" value="ECO:0007669"/>
    <property type="project" value="InterPro"/>
</dbReference>
<keyword evidence="5" id="KW-1185">Reference proteome</keyword>
<dbReference type="GO" id="GO:0006260">
    <property type="term" value="P:DNA replication"/>
    <property type="evidence" value="ECO:0007669"/>
    <property type="project" value="UniProtKB-KW"/>
</dbReference>